<dbReference type="AlphaFoldDB" id="A0A6A6N7B2"/>
<comment type="caution">
    <text evidence="2">The sequence shown here is derived from an EMBL/GenBank/DDBJ whole genome shotgun (WGS) entry which is preliminary data.</text>
</comment>
<protein>
    <submittedName>
        <fullName evidence="2">Uncharacterized protein</fullName>
    </submittedName>
</protein>
<organism evidence="2 3">
    <name type="scientific">Hevea brasiliensis</name>
    <name type="common">Para rubber tree</name>
    <name type="synonym">Siphonia brasiliensis</name>
    <dbReference type="NCBI Taxonomy" id="3981"/>
    <lineage>
        <taxon>Eukaryota</taxon>
        <taxon>Viridiplantae</taxon>
        <taxon>Streptophyta</taxon>
        <taxon>Embryophyta</taxon>
        <taxon>Tracheophyta</taxon>
        <taxon>Spermatophyta</taxon>
        <taxon>Magnoliopsida</taxon>
        <taxon>eudicotyledons</taxon>
        <taxon>Gunneridae</taxon>
        <taxon>Pentapetalae</taxon>
        <taxon>rosids</taxon>
        <taxon>fabids</taxon>
        <taxon>Malpighiales</taxon>
        <taxon>Euphorbiaceae</taxon>
        <taxon>Crotonoideae</taxon>
        <taxon>Micrandreae</taxon>
        <taxon>Hevea</taxon>
    </lineage>
</organism>
<feature type="region of interest" description="Disordered" evidence="1">
    <location>
        <begin position="63"/>
        <end position="92"/>
    </location>
</feature>
<dbReference type="EMBL" id="JAAGAX010000003">
    <property type="protein sequence ID" value="KAF2321297.1"/>
    <property type="molecule type" value="Genomic_DNA"/>
</dbReference>
<evidence type="ECO:0000313" key="3">
    <source>
        <dbReference type="Proteomes" id="UP000467840"/>
    </source>
</evidence>
<reference evidence="2 3" key="1">
    <citation type="journal article" date="2020" name="Mol. Plant">
        <title>The Chromosome-Based Rubber Tree Genome Provides New Insights into Spurge Genome Evolution and Rubber Biosynthesis.</title>
        <authorList>
            <person name="Liu J."/>
            <person name="Shi C."/>
            <person name="Shi C.C."/>
            <person name="Li W."/>
            <person name="Zhang Q.J."/>
            <person name="Zhang Y."/>
            <person name="Li K."/>
            <person name="Lu H.F."/>
            <person name="Shi C."/>
            <person name="Zhu S.T."/>
            <person name="Xiao Z.Y."/>
            <person name="Nan H."/>
            <person name="Yue Y."/>
            <person name="Zhu X.G."/>
            <person name="Wu Y."/>
            <person name="Hong X.N."/>
            <person name="Fan G.Y."/>
            <person name="Tong Y."/>
            <person name="Zhang D."/>
            <person name="Mao C.L."/>
            <person name="Liu Y.L."/>
            <person name="Hao S.J."/>
            <person name="Liu W.Q."/>
            <person name="Lv M.Q."/>
            <person name="Zhang H.B."/>
            <person name="Liu Y."/>
            <person name="Hu-Tang G.R."/>
            <person name="Wang J.P."/>
            <person name="Wang J.H."/>
            <person name="Sun Y.H."/>
            <person name="Ni S.B."/>
            <person name="Chen W.B."/>
            <person name="Zhang X.C."/>
            <person name="Jiao Y.N."/>
            <person name="Eichler E.E."/>
            <person name="Li G.H."/>
            <person name="Liu X."/>
            <person name="Gao L.Z."/>
        </authorList>
    </citation>
    <scope>NUCLEOTIDE SEQUENCE [LARGE SCALE GENOMIC DNA]</scope>
    <source>
        <strain evidence="3">cv. GT1</strain>
        <tissue evidence="2">Leaf</tissue>
    </source>
</reference>
<evidence type="ECO:0000256" key="1">
    <source>
        <dbReference type="SAM" id="MobiDB-lite"/>
    </source>
</evidence>
<proteinExistence type="predicted"/>
<accession>A0A6A6N7B2</accession>
<feature type="compositionally biased region" description="Acidic residues" evidence="1">
    <location>
        <begin position="139"/>
        <end position="149"/>
    </location>
</feature>
<keyword evidence="3" id="KW-1185">Reference proteome</keyword>
<feature type="region of interest" description="Disordered" evidence="1">
    <location>
        <begin position="128"/>
        <end position="149"/>
    </location>
</feature>
<name>A0A6A6N7B2_HEVBR</name>
<dbReference type="Proteomes" id="UP000467840">
    <property type="component" value="Chromosome 10"/>
</dbReference>
<gene>
    <name evidence="2" type="ORF">GH714_038537</name>
</gene>
<feature type="region of interest" description="Disordered" evidence="1">
    <location>
        <begin position="1"/>
        <end position="30"/>
    </location>
</feature>
<feature type="compositionally biased region" description="Polar residues" evidence="1">
    <location>
        <begin position="70"/>
        <end position="88"/>
    </location>
</feature>
<sequence>MAGNMGENGIFSQTGLPGELESNRAADGANEPDIPFETCLPLDTMVHLAIDLFKPTFGAQLKSIPEEETPSGNVEPSSLDQHIQSNNKVQEKQKWKRLARTKHLTVELVEIQSSIEIDTVKTVQGNSLMNEKRNKQEEEPGGIEEVMCE</sequence>
<evidence type="ECO:0000313" key="2">
    <source>
        <dbReference type="EMBL" id="KAF2321297.1"/>
    </source>
</evidence>